<dbReference type="EMBL" id="LHXM01000024">
    <property type="protein sequence ID" value="KXA91403.1"/>
    <property type="molecule type" value="Genomic_DNA"/>
</dbReference>
<keyword evidence="1" id="KW-0812">Transmembrane</keyword>
<dbReference type="AlphaFoldDB" id="A0A133UB33"/>
<keyword evidence="1" id="KW-1133">Transmembrane helix</keyword>
<evidence type="ECO:0000256" key="1">
    <source>
        <dbReference type="SAM" id="Phobius"/>
    </source>
</evidence>
<comment type="caution">
    <text evidence="2">The sequence shown here is derived from an EMBL/GenBank/DDBJ whole genome shotgun (WGS) entry which is preliminary data.</text>
</comment>
<evidence type="ECO:0000313" key="2">
    <source>
        <dbReference type="EMBL" id="KXA91403.1"/>
    </source>
</evidence>
<organism evidence="2 3">
    <name type="scientific">candidate division MSBL1 archaeon SCGC-AAA259D18</name>
    <dbReference type="NCBI Taxonomy" id="1698262"/>
    <lineage>
        <taxon>Archaea</taxon>
        <taxon>Methanobacteriati</taxon>
        <taxon>Methanobacteriota</taxon>
        <taxon>candidate division MSBL1</taxon>
    </lineage>
</organism>
<name>A0A133UB33_9EURY</name>
<sequence>MIDIPKAQIDSSVIVGVVVVLAIIGVAAFSVYYFGFVKPERAELEDARKSAERTLNNTLATVDTPQAQEATEFYEAQIKEAESEEKITSLVVEITSTFELESKREELLSKAKNV</sequence>
<proteinExistence type="predicted"/>
<gene>
    <name evidence="2" type="ORF">AKJ63_01485</name>
</gene>
<feature type="non-terminal residue" evidence="2">
    <location>
        <position position="114"/>
    </location>
</feature>
<feature type="transmembrane region" description="Helical" evidence="1">
    <location>
        <begin position="12"/>
        <end position="34"/>
    </location>
</feature>
<evidence type="ECO:0000313" key="3">
    <source>
        <dbReference type="Proteomes" id="UP000070195"/>
    </source>
</evidence>
<reference evidence="2 3" key="1">
    <citation type="journal article" date="2016" name="Sci. Rep.">
        <title>Metabolic traits of an uncultured archaeal lineage -MSBL1- from brine pools of the Red Sea.</title>
        <authorList>
            <person name="Mwirichia R."/>
            <person name="Alam I."/>
            <person name="Rashid M."/>
            <person name="Vinu M."/>
            <person name="Ba-Alawi W."/>
            <person name="Anthony Kamau A."/>
            <person name="Kamanda Ngugi D."/>
            <person name="Goker M."/>
            <person name="Klenk H.P."/>
            <person name="Bajic V."/>
            <person name="Stingl U."/>
        </authorList>
    </citation>
    <scope>NUCLEOTIDE SEQUENCE [LARGE SCALE GENOMIC DNA]</scope>
    <source>
        <strain evidence="2">SCGC-AAA259D18</strain>
    </source>
</reference>
<keyword evidence="3" id="KW-1185">Reference proteome</keyword>
<protein>
    <submittedName>
        <fullName evidence="2">Uncharacterized protein</fullName>
    </submittedName>
</protein>
<keyword evidence="1" id="KW-0472">Membrane</keyword>
<dbReference type="Proteomes" id="UP000070195">
    <property type="component" value="Unassembled WGS sequence"/>
</dbReference>
<accession>A0A133UB33</accession>